<dbReference type="AlphaFoldDB" id="A0A4U9XLF4"/>
<evidence type="ECO:0000313" key="9">
    <source>
        <dbReference type="EMBL" id="VTS13682.1"/>
    </source>
</evidence>
<dbReference type="SMART" id="SM01245">
    <property type="entry name" value="Jag_N"/>
    <property type="match status" value="1"/>
</dbReference>
<dbReference type="GO" id="GO:0071555">
    <property type="term" value="P:cell wall organization"/>
    <property type="evidence" value="ECO:0007669"/>
    <property type="project" value="UniProtKB-KW"/>
</dbReference>
<dbReference type="GO" id="GO:0009252">
    <property type="term" value="P:peptidoglycan biosynthetic process"/>
    <property type="evidence" value="ECO:0007669"/>
    <property type="project" value="UniProtKB-UniRule"/>
</dbReference>
<dbReference type="InterPro" id="IPR038008">
    <property type="entry name" value="Jag_KH"/>
</dbReference>
<dbReference type="SUPFAM" id="SSF82708">
    <property type="entry name" value="R3H domain"/>
    <property type="match status" value="1"/>
</dbReference>
<feature type="compositionally biased region" description="Polar residues" evidence="7">
    <location>
        <begin position="76"/>
        <end position="107"/>
    </location>
</feature>
<dbReference type="HAMAP" id="MF_00867">
    <property type="entry name" value="KhpB"/>
    <property type="match status" value="1"/>
</dbReference>
<dbReference type="Pfam" id="PF01424">
    <property type="entry name" value="R3H"/>
    <property type="match status" value="1"/>
</dbReference>
<dbReference type="Proteomes" id="UP000304914">
    <property type="component" value="Chromosome"/>
</dbReference>
<keyword evidence="3 6" id="KW-0133">Cell shape</keyword>
<evidence type="ECO:0000313" key="10">
    <source>
        <dbReference type="Proteomes" id="UP000304914"/>
    </source>
</evidence>
<evidence type="ECO:0000259" key="8">
    <source>
        <dbReference type="PROSITE" id="PS51061"/>
    </source>
</evidence>
<dbReference type="InterPro" id="IPR038247">
    <property type="entry name" value="Jag_N_dom_sf"/>
</dbReference>
<dbReference type="Gene3D" id="3.30.30.80">
    <property type="entry name" value="probable RNA-binding protein from clostridium symbiosum atcc 14940"/>
    <property type="match status" value="1"/>
</dbReference>
<protein>
    <recommendedName>
        <fullName evidence="6">RNA-binding protein KhpB</fullName>
    </recommendedName>
    <alternativeName>
        <fullName evidence="6">RNA-binding protein EloR</fullName>
    </alternativeName>
</protein>
<keyword evidence="2 6" id="KW-0694">RNA-binding</keyword>
<evidence type="ECO:0000256" key="7">
    <source>
        <dbReference type="SAM" id="MobiDB-lite"/>
    </source>
</evidence>
<comment type="caution">
    <text evidence="6">Lacks conserved residue(s) required for the propagation of feature annotation.</text>
</comment>
<dbReference type="Pfam" id="PF14804">
    <property type="entry name" value="Jag_N"/>
    <property type="match status" value="1"/>
</dbReference>
<dbReference type="RefSeq" id="WP_138067906.1">
    <property type="nucleotide sequence ID" value="NZ_LR594035.1"/>
</dbReference>
<dbReference type="EMBL" id="LR594035">
    <property type="protein sequence ID" value="VTS13682.1"/>
    <property type="molecule type" value="Genomic_DNA"/>
</dbReference>
<reference evidence="9 10" key="1">
    <citation type="submission" date="2019-05" db="EMBL/GenBank/DDBJ databases">
        <authorList>
            <consortium name="Pathogen Informatics"/>
        </authorList>
    </citation>
    <scope>NUCLEOTIDE SEQUENCE [LARGE SCALE GENOMIC DNA]</scope>
    <source>
        <strain evidence="9 10">NCTC5385</strain>
    </source>
</reference>
<dbReference type="GO" id="GO:0003723">
    <property type="term" value="F:RNA binding"/>
    <property type="evidence" value="ECO:0007669"/>
    <property type="project" value="UniProtKB-UniRule"/>
</dbReference>
<dbReference type="InterPro" id="IPR001374">
    <property type="entry name" value="R3H_dom"/>
</dbReference>
<evidence type="ECO:0000256" key="4">
    <source>
        <dbReference type="ARBA" id="ARBA00023186"/>
    </source>
</evidence>
<dbReference type="Pfam" id="PF13083">
    <property type="entry name" value="KH_KhpA-B"/>
    <property type="match status" value="1"/>
</dbReference>
<keyword evidence="9" id="KW-0238">DNA-binding</keyword>
<evidence type="ECO:0000256" key="6">
    <source>
        <dbReference type="HAMAP-Rule" id="MF_00867"/>
    </source>
</evidence>
<dbReference type="PANTHER" id="PTHR35800">
    <property type="entry name" value="PROTEIN JAG"/>
    <property type="match status" value="1"/>
</dbReference>
<comment type="domain">
    <text evidence="6">Has an N-terminal Jag-N domain and 2 RNA-binding domains (KH and R3H).</text>
</comment>
<dbReference type="SMART" id="SM00393">
    <property type="entry name" value="R3H"/>
    <property type="match status" value="1"/>
</dbReference>
<dbReference type="CDD" id="cd02644">
    <property type="entry name" value="R3H_jag"/>
    <property type="match status" value="1"/>
</dbReference>
<dbReference type="CDD" id="cd02414">
    <property type="entry name" value="KH-II_Jag"/>
    <property type="match status" value="1"/>
</dbReference>
<evidence type="ECO:0000256" key="5">
    <source>
        <dbReference type="ARBA" id="ARBA00023316"/>
    </source>
</evidence>
<dbReference type="PANTHER" id="PTHR35800:SF1">
    <property type="entry name" value="RNA-BINDING PROTEIN KHPB"/>
    <property type="match status" value="1"/>
</dbReference>
<dbReference type="GO" id="GO:0003677">
    <property type="term" value="F:DNA binding"/>
    <property type="evidence" value="ECO:0007669"/>
    <property type="project" value="UniProtKB-KW"/>
</dbReference>
<dbReference type="STRING" id="873448.STRPO_1224"/>
<gene>
    <name evidence="6" type="primary">khpB</name>
    <name evidence="6" type="synonym">eloR</name>
    <name evidence="9" type="ORF">NCTC5385_00219</name>
</gene>
<accession>A0A4U9XLF4</accession>
<organism evidence="9 10">
    <name type="scientific">Streptococcus pseudoporcinus</name>
    <dbReference type="NCBI Taxonomy" id="361101"/>
    <lineage>
        <taxon>Bacteria</taxon>
        <taxon>Bacillati</taxon>
        <taxon>Bacillota</taxon>
        <taxon>Bacilli</taxon>
        <taxon>Lactobacillales</taxon>
        <taxon>Streptococcaceae</taxon>
        <taxon>Streptococcus</taxon>
    </lineage>
</organism>
<keyword evidence="4 6" id="KW-0143">Chaperone</keyword>
<dbReference type="GO" id="GO:0008360">
    <property type="term" value="P:regulation of cell shape"/>
    <property type="evidence" value="ECO:0007669"/>
    <property type="project" value="UniProtKB-KW"/>
</dbReference>
<dbReference type="Gene3D" id="3.30.300.20">
    <property type="match status" value="1"/>
</dbReference>
<dbReference type="PROSITE" id="PS51061">
    <property type="entry name" value="R3H"/>
    <property type="match status" value="1"/>
</dbReference>
<dbReference type="Gene3D" id="3.30.1370.50">
    <property type="entry name" value="R3H-like domain"/>
    <property type="match status" value="1"/>
</dbReference>
<comment type="subunit">
    <text evidence="6">Forms a complex with KhpA.</text>
</comment>
<evidence type="ECO:0000256" key="2">
    <source>
        <dbReference type="ARBA" id="ARBA00022884"/>
    </source>
</evidence>
<name>A0A4U9XLF4_9STRE</name>
<comment type="similarity">
    <text evidence="6">Belongs to the KhpB RNA-binding protein family.</text>
</comment>
<sequence>MALYTGKTVEEAIEAGLKDLQIPRLKAHIRVISKEKKGFLGIGKKLAQVDVEGINEKTVYKADKKAVRGVPDDINRQNAPVVNPDQSAKEITTSPTGDEKTVSLQSSKTDRDLADQAQSVKTDDNSHETSVSTEISETEDTAEAKHSQEDTSFDTFVKSDFSEDTTSKDIEKATEEVTDYVTKIIYEMDIEAAIEKSYTRRQINLKIDTQEAGRVIGYHGKVLKSLQLLAQNFLHDRYSRNFSVALNVHDYVEHRTETLIDFTQKVASRVLESRENYTMDPMSNSERKIVHKTIANIEGVESFSEGNDPNRYVVVSLES</sequence>
<evidence type="ECO:0000256" key="3">
    <source>
        <dbReference type="ARBA" id="ARBA00022960"/>
    </source>
</evidence>
<keyword evidence="5 6" id="KW-0961">Cell wall biogenesis/degradation</keyword>
<dbReference type="NCBIfam" id="NF041568">
    <property type="entry name" value="Jag_EloR"/>
    <property type="match status" value="1"/>
</dbReference>
<comment type="subcellular location">
    <subcellularLocation>
        <location evidence="6">Cytoplasm</location>
    </subcellularLocation>
</comment>
<keyword evidence="1 6" id="KW-0963">Cytoplasm</keyword>
<dbReference type="InterPro" id="IPR032782">
    <property type="entry name" value="KhpB_N"/>
</dbReference>
<dbReference type="InterPro" id="IPR039247">
    <property type="entry name" value="KhpB"/>
</dbReference>
<evidence type="ECO:0000256" key="1">
    <source>
        <dbReference type="ARBA" id="ARBA00022490"/>
    </source>
</evidence>
<dbReference type="InterPro" id="IPR036867">
    <property type="entry name" value="R3H_dom_sf"/>
</dbReference>
<comment type="function">
    <text evidence="6">A probable RNA chaperone. Forms a complex with KhpA which binds to cellular RNA and controls its expression. Plays a role in peptidoglycan (PG) homeostasis and cell length regulation.</text>
</comment>
<feature type="domain" description="R3H" evidence="8">
    <location>
        <begin position="253"/>
        <end position="319"/>
    </location>
</feature>
<dbReference type="GO" id="GO:0005737">
    <property type="term" value="C:cytoplasm"/>
    <property type="evidence" value="ECO:0007669"/>
    <property type="project" value="UniProtKB-SubCell"/>
</dbReference>
<dbReference type="InterPro" id="IPR015946">
    <property type="entry name" value="KH_dom-like_a/b"/>
</dbReference>
<proteinExistence type="inferred from homology"/>
<dbReference type="InterPro" id="IPR034079">
    <property type="entry name" value="R3H_KhpB"/>
</dbReference>
<feature type="region of interest" description="Disordered" evidence="7">
    <location>
        <begin position="71"/>
        <end position="150"/>
    </location>
</feature>